<keyword evidence="2" id="KW-0813">Transport</keyword>
<dbReference type="AlphaFoldDB" id="A0A650CHY5"/>
<dbReference type="GO" id="GO:0022857">
    <property type="term" value="F:transmembrane transporter activity"/>
    <property type="evidence" value="ECO:0007669"/>
    <property type="project" value="InterPro"/>
</dbReference>
<keyword evidence="11" id="KW-1185">Reference proteome</keyword>
<feature type="transmembrane region" description="Helical" evidence="7">
    <location>
        <begin position="192"/>
        <end position="213"/>
    </location>
</feature>
<dbReference type="Proteomes" id="UP000582213">
    <property type="component" value="Unassembled WGS sequence"/>
</dbReference>
<dbReference type="PANTHER" id="PTHR42718:SF9">
    <property type="entry name" value="MAJOR FACILITATOR SUPERFAMILY MULTIDRUG TRANSPORTER MFSC"/>
    <property type="match status" value="1"/>
</dbReference>
<reference evidence="10 11" key="1">
    <citation type="submission" date="2019-10" db="EMBL/GenBank/DDBJ databases">
        <title>Genome Sequences from Six Type Strain Members of the Archaeal Family Sulfolobaceae: Acidianus ambivalens, Acidianus infernus, Metallosphaera prunae, Stygiolobus azoricus, Sulfolobus metallicus, and Sulfurisphaera ohwakuensis.</title>
        <authorList>
            <person name="Counts J.A."/>
            <person name="Kelly R.M."/>
        </authorList>
    </citation>
    <scope>NUCLEOTIDE SEQUENCE [LARGE SCALE GENOMIC DNA]</scope>
    <source>
        <strain evidence="10 11">TA-1</strain>
    </source>
</reference>
<keyword evidence="6 7" id="KW-0472">Membrane</keyword>
<evidence type="ECO:0000256" key="3">
    <source>
        <dbReference type="ARBA" id="ARBA00022475"/>
    </source>
</evidence>
<feature type="transmembrane region" description="Helical" evidence="7">
    <location>
        <begin position="438"/>
        <end position="459"/>
    </location>
</feature>
<feature type="transmembrane region" description="Helical" evidence="7">
    <location>
        <begin position="97"/>
        <end position="118"/>
    </location>
</feature>
<dbReference type="PROSITE" id="PS50850">
    <property type="entry name" value="MFS"/>
    <property type="match status" value="1"/>
</dbReference>
<feature type="transmembrane region" description="Helical" evidence="7">
    <location>
        <begin position="130"/>
        <end position="154"/>
    </location>
</feature>
<evidence type="ECO:0000256" key="5">
    <source>
        <dbReference type="ARBA" id="ARBA00022989"/>
    </source>
</evidence>
<evidence type="ECO:0000256" key="6">
    <source>
        <dbReference type="ARBA" id="ARBA00023136"/>
    </source>
</evidence>
<dbReference type="Gene3D" id="1.20.1720.10">
    <property type="entry name" value="Multidrug resistance protein D"/>
    <property type="match status" value="1"/>
</dbReference>
<evidence type="ECO:0000259" key="8">
    <source>
        <dbReference type="PROSITE" id="PS50850"/>
    </source>
</evidence>
<dbReference type="RefSeq" id="WP_156014869.1">
    <property type="nucleotide sequence ID" value="NZ_CP045484.1"/>
</dbReference>
<dbReference type="SUPFAM" id="SSF103473">
    <property type="entry name" value="MFS general substrate transporter"/>
    <property type="match status" value="1"/>
</dbReference>
<evidence type="ECO:0000313" key="12">
    <source>
        <dbReference type="Proteomes" id="UP000582213"/>
    </source>
</evidence>
<name>A0A650CHY5_SULOH</name>
<dbReference type="OrthoDB" id="117970at2157"/>
<feature type="domain" description="Major facilitator superfamily (MFS) profile" evidence="8">
    <location>
        <begin position="6"/>
        <end position="465"/>
    </location>
</feature>
<dbReference type="EMBL" id="CP045484">
    <property type="protein sequence ID" value="QGR17386.1"/>
    <property type="molecule type" value="Genomic_DNA"/>
</dbReference>
<evidence type="ECO:0000256" key="7">
    <source>
        <dbReference type="SAM" id="Phobius"/>
    </source>
</evidence>
<evidence type="ECO:0000256" key="4">
    <source>
        <dbReference type="ARBA" id="ARBA00022692"/>
    </source>
</evidence>
<gene>
    <name evidence="10" type="ORF">D1869_09410</name>
    <name evidence="9" type="ORF">HNQ62_001365</name>
</gene>
<dbReference type="GO" id="GO:0005886">
    <property type="term" value="C:plasma membrane"/>
    <property type="evidence" value="ECO:0007669"/>
    <property type="project" value="UniProtKB-SubCell"/>
</dbReference>
<feature type="transmembrane region" description="Helical" evidence="7">
    <location>
        <begin position="41"/>
        <end position="60"/>
    </location>
</feature>
<proteinExistence type="predicted"/>
<keyword evidence="5 7" id="KW-1133">Transmembrane helix</keyword>
<feature type="transmembrane region" description="Helical" evidence="7">
    <location>
        <begin position="322"/>
        <end position="341"/>
    </location>
</feature>
<dbReference type="InterPro" id="IPR020846">
    <property type="entry name" value="MFS_dom"/>
</dbReference>
<dbReference type="Gene3D" id="1.20.1250.20">
    <property type="entry name" value="MFS general substrate transporter like domains"/>
    <property type="match status" value="1"/>
</dbReference>
<dbReference type="EMBL" id="JACHFY010000005">
    <property type="protein sequence ID" value="MBB5253596.1"/>
    <property type="molecule type" value="Genomic_DNA"/>
</dbReference>
<evidence type="ECO:0000313" key="10">
    <source>
        <dbReference type="EMBL" id="QGR17386.1"/>
    </source>
</evidence>
<feature type="transmembrane region" description="Helical" evidence="7">
    <location>
        <begin position="398"/>
        <end position="418"/>
    </location>
</feature>
<accession>A0A650CHY5</accession>
<evidence type="ECO:0000256" key="1">
    <source>
        <dbReference type="ARBA" id="ARBA00004651"/>
    </source>
</evidence>
<dbReference type="InterPro" id="IPR011701">
    <property type="entry name" value="MFS"/>
</dbReference>
<dbReference type="InterPro" id="IPR036259">
    <property type="entry name" value="MFS_trans_sf"/>
</dbReference>
<comment type="subcellular location">
    <subcellularLocation>
        <location evidence="1">Cell membrane</location>
        <topology evidence="1">Multi-pass membrane protein</topology>
    </subcellularLocation>
</comment>
<feature type="transmembrane region" description="Helical" evidence="7">
    <location>
        <begin position="353"/>
        <end position="377"/>
    </location>
</feature>
<keyword evidence="3" id="KW-1003">Cell membrane</keyword>
<reference evidence="9 12" key="2">
    <citation type="submission" date="2020-08" db="EMBL/GenBank/DDBJ databases">
        <title>Genomic Encyclopedia of Type Strains, Phase IV (KMG-IV): sequencing the most valuable type-strain genomes for metagenomic binning, comparative biology and taxonomic classification.</title>
        <authorList>
            <person name="Goeker M."/>
        </authorList>
    </citation>
    <scope>NUCLEOTIDE SEQUENCE [LARGE SCALE GENOMIC DNA]</scope>
    <source>
        <strain evidence="9 12">DSM 12421</strain>
    </source>
</reference>
<protein>
    <submittedName>
        <fullName evidence="9">EmrB/QacA subfamily drug resistance transporter</fullName>
    </submittedName>
    <submittedName>
        <fullName evidence="10">MFS transporter</fullName>
    </submittedName>
</protein>
<evidence type="ECO:0000313" key="11">
    <source>
        <dbReference type="Proteomes" id="UP000427373"/>
    </source>
</evidence>
<dbReference type="FunFam" id="1.20.1720.10:FF:000021">
    <property type="entry name" value="Drug resistance transporter, EmrB/QacA subfamily"/>
    <property type="match status" value="1"/>
</dbReference>
<evidence type="ECO:0000313" key="9">
    <source>
        <dbReference type="EMBL" id="MBB5253596.1"/>
    </source>
</evidence>
<dbReference type="Proteomes" id="UP000427373">
    <property type="component" value="Chromosome"/>
</dbReference>
<feature type="transmembrane region" description="Helical" evidence="7">
    <location>
        <begin position="72"/>
        <end position="91"/>
    </location>
</feature>
<dbReference type="PANTHER" id="PTHR42718">
    <property type="entry name" value="MAJOR FACILITATOR SUPERFAMILY MULTIDRUG TRANSPORTER MFSC"/>
    <property type="match status" value="1"/>
</dbReference>
<dbReference type="GeneID" id="42801459"/>
<evidence type="ECO:0000256" key="2">
    <source>
        <dbReference type="ARBA" id="ARBA00022448"/>
    </source>
</evidence>
<feature type="transmembrane region" description="Helical" evidence="7">
    <location>
        <begin position="160"/>
        <end position="180"/>
    </location>
</feature>
<dbReference type="CDD" id="cd17321">
    <property type="entry name" value="MFS_MMR_MDR_like"/>
    <property type="match status" value="1"/>
</dbReference>
<organism evidence="10 11">
    <name type="scientific">Sulfurisphaera ohwakuensis</name>
    <dbReference type="NCBI Taxonomy" id="69656"/>
    <lineage>
        <taxon>Archaea</taxon>
        <taxon>Thermoproteota</taxon>
        <taxon>Thermoprotei</taxon>
        <taxon>Sulfolobales</taxon>
        <taxon>Sulfolobaceae</taxon>
        <taxon>Sulfurisphaera</taxon>
    </lineage>
</organism>
<keyword evidence="4 7" id="KW-0812">Transmembrane</keyword>
<feature type="transmembrane region" description="Helical" evidence="7">
    <location>
        <begin position="219"/>
        <end position="237"/>
    </location>
</feature>
<sequence length="468" mass="50229">MNIKLVLLVLTLGTLMAAVDTTIVLLALPTITVDLNTDLLTSIWVLLAYLLVLAILTTQTGRLGDILGRSKIYNLGFILFTLASALAGASANIYELIAFRVIQAIGGAMLTANSNAIIADIFPPQERGRAYGITSLGWNIGALLGIVLGGILTTFFGWRFIFYINVPIGIIAVIIGLRNIKDINKVKSSLDITGALILGISLTFISLSVMFMAANGMSMQYLLELLVGVLLVPLFIYNEIKVKMPMINISVFKIRLLSFSLISSFLQGVGALALTFLLIMYLQGVRGLSPLDSSLLLTPSYIIASVLAPIMGRRADKGSPGLIAGIGLIFIFISLLLYYLLLTPTTPLYDILWISAITGIGSAMFWPSNAAAIMYYAPKQYYGSVSGISRTLGSIGTVLSYVMSISIATLVIPRYVAFEILLGTNALDPKTGADFVQGLHFAFLVSAVIIIIASIFSMASGIKRKLSS</sequence>
<dbReference type="FunFam" id="1.20.1250.20:FF:000503">
    <property type="entry name" value="Drug resistance transporter, EmrB/QacA subfamily"/>
    <property type="match status" value="1"/>
</dbReference>
<feature type="transmembrane region" description="Helical" evidence="7">
    <location>
        <begin position="257"/>
        <end position="281"/>
    </location>
</feature>
<dbReference type="KEGG" id="soh:D1869_09410"/>
<feature type="transmembrane region" description="Helical" evidence="7">
    <location>
        <begin position="293"/>
        <end position="310"/>
    </location>
</feature>
<dbReference type="Pfam" id="PF07690">
    <property type="entry name" value="MFS_1"/>
    <property type="match status" value="1"/>
</dbReference>